<protein>
    <submittedName>
        <fullName evidence="1">Uncharacterized protein</fullName>
    </submittedName>
</protein>
<evidence type="ECO:0000313" key="2">
    <source>
        <dbReference type="Proteomes" id="UP000479190"/>
    </source>
</evidence>
<evidence type="ECO:0000313" key="1">
    <source>
        <dbReference type="EMBL" id="CAB0030375.1"/>
    </source>
</evidence>
<dbReference type="AlphaFoldDB" id="A0A6H5I5Q7"/>
<accession>A0A6H5I5Q7</accession>
<name>A0A6H5I5Q7_9HYME</name>
<organism evidence="1 2">
    <name type="scientific">Trichogramma brassicae</name>
    <dbReference type="NCBI Taxonomy" id="86971"/>
    <lineage>
        <taxon>Eukaryota</taxon>
        <taxon>Metazoa</taxon>
        <taxon>Ecdysozoa</taxon>
        <taxon>Arthropoda</taxon>
        <taxon>Hexapoda</taxon>
        <taxon>Insecta</taxon>
        <taxon>Pterygota</taxon>
        <taxon>Neoptera</taxon>
        <taxon>Endopterygota</taxon>
        <taxon>Hymenoptera</taxon>
        <taxon>Apocrita</taxon>
        <taxon>Proctotrupomorpha</taxon>
        <taxon>Chalcidoidea</taxon>
        <taxon>Trichogrammatidae</taxon>
        <taxon>Trichogramma</taxon>
    </lineage>
</organism>
<gene>
    <name evidence="1" type="ORF">TBRA_LOCUS2379</name>
</gene>
<dbReference type="EMBL" id="CADCXV010000461">
    <property type="protein sequence ID" value="CAB0030375.1"/>
    <property type="molecule type" value="Genomic_DNA"/>
</dbReference>
<sequence>MVFVQISRPRCPKLKVSGVPIGENEAKTCVASCSVALYACCASGHARSADYGAVSRPHWDRRHLSADESSSGPHSRRCAAVARRRAALIRTGSGPRSAFRRRALRLSTISGLTEKCGTLLSPQGPSDRVSLSRDPGVTQITRTFSLPLPRSRIEYEVRTASQKLRDLAVLRARAHRWGSIVIHPIYIVRSAHSSRTYDARTCNTAICRHCICCMRSIFMLYVPREVYTTSTVPRKVCMSCAGHICIMYAARTSQDLSFETRNALIGASELNLQPN</sequence>
<keyword evidence="2" id="KW-1185">Reference proteome</keyword>
<dbReference type="Proteomes" id="UP000479190">
    <property type="component" value="Unassembled WGS sequence"/>
</dbReference>
<reference evidence="1 2" key="1">
    <citation type="submission" date="2020-02" db="EMBL/GenBank/DDBJ databases">
        <authorList>
            <person name="Ferguson B K."/>
        </authorList>
    </citation>
    <scope>NUCLEOTIDE SEQUENCE [LARGE SCALE GENOMIC DNA]</scope>
</reference>
<proteinExistence type="predicted"/>